<proteinExistence type="predicted"/>
<dbReference type="KEGG" id="mgo:AFA91_29600"/>
<feature type="region of interest" description="Disordered" evidence="1">
    <location>
        <begin position="78"/>
        <end position="101"/>
    </location>
</feature>
<feature type="compositionally biased region" description="Basic and acidic residues" evidence="1">
    <location>
        <begin position="80"/>
        <end position="101"/>
    </location>
</feature>
<organism evidence="2 3">
    <name type="scientific">Mycolicibacterium goodii</name>
    <name type="common">Mycobacterium goodii</name>
    <dbReference type="NCBI Taxonomy" id="134601"/>
    <lineage>
        <taxon>Bacteria</taxon>
        <taxon>Bacillati</taxon>
        <taxon>Actinomycetota</taxon>
        <taxon>Actinomycetes</taxon>
        <taxon>Mycobacteriales</taxon>
        <taxon>Mycobacteriaceae</taxon>
        <taxon>Mycolicibacterium</taxon>
    </lineage>
</organism>
<dbReference type="EMBL" id="CP012150">
    <property type="protein sequence ID" value="AKS35375.1"/>
    <property type="molecule type" value="Genomic_DNA"/>
</dbReference>
<name>A0A0K0XDB1_MYCGD</name>
<accession>A0A0K0XDB1</accession>
<evidence type="ECO:0000313" key="3">
    <source>
        <dbReference type="Proteomes" id="UP000062255"/>
    </source>
</evidence>
<evidence type="ECO:0000256" key="1">
    <source>
        <dbReference type="SAM" id="MobiDB-lite"/>
    </source>
</evidence>
<dbReference type="AlphaFoldDB" id="A0A0K0XDB1"/>
<dbReference type="Proteomes" id="UP000062255">
    <property type="component" value="Chromosome"/>
</dbReference>
<gene>
    <name evidence="2" type="ORF">AFA91_29600</name>
</gene>
<evidence type="ECO:0000313" key="2">
    <source>
        <dbReference type="EMBL" id="AKS35375.1"/>
    </source>
</evidence>
<reference evidence="2 3" key="1">
    <citation type="submission" date="2015-07" db="EMBL/GenBank/DDBJ databases">
        <title>Complete genome sequence of Mycobacterium goodii X7B, a facultative thermophilic biodesulfurizing bacterium.</title>
        <authorList>
            <person name="Yu B."/>
            <person name="Li F."/>
            <person name="Xu P."/>
        </authorList>
    </citation>
    <scope>NUCLEOTIDE SEQUENCE [LARGE SCALE GENOMIC DNA]</scope>
    <source>
        <strain evidence="2 3">X7B</strain>
    </source>
</reference>
<protein>
    <submittedName>
        <fullName evidence="2">Uncharacterized protein</fullName>
    </submittedName>
</protein>
<sequence length="101" mass="11135">MSARDQPFNDPASAFWGHHRLFVEQSARIASQGQFGLQLSDPFMGGCQLVGLHTRGAVDDSGVDKRLAFPPEQCCLADPRLSRDDGHRLTRSKSRDDLPAN</sequence>